<dbReference type="GO" id="GO:0043161">
    <property type="term" value="P:proteasome-mediated ubiquitin-dependent protein catabolic process"/>
    <property type="evidence" value="ECO:0007669"/>
    <property type="project" value="TreeGrafter"/>
</dbReference>
<protein>
    <recommendedName>
        <fullName evidence="10">E3 ubiquitin-protein ligase</fullName>
        <ecNumber evidence="10">2.3.2.27</ecNumber>
    </recommendedName>
</protein>
<dbReference type="Pfam" id="PF21362">
    <property type="entry name" value="Sina_RING"/>
    <property type="match status" value="1"/>
</dbReference>
<dbReference type="GO" id="GO:0031624">
    <property type="term" value="F:ubiquitin conjugating enzyme binding"/>
    <property type="evidence" value="ECO:0007669"/>
    <property type="project" value="TreeGrafter"/>
</dbReference>
<feature type="domain" description="SIAH-type" evidence="12">
    <location>
        <begin position="89"/>
        <end position="152"/>
    </location>
</feature>
<dbReference type="Gene3D" id="3.30.40.10">
    <property type="entry name" value="Zinc/RING finger domain, C3HC4 (zinc finger)"/>
    <property type="match status" value="2"/>
</dbReference>
<reference evidence="14" key="1">
    <citation type="journal article" date="2013" name="Genome Biol.">
        <title>Draft genome of the mountain pine beetle, Dendroctonus ponderosae Hopkins, a major forest pest.</title>
        <authorList>
            <person name="Keeling C.I."/>
            <person name="Yuen M.M."/>
            <person name="Liao N.Y."/>
            <person name="Docking T.R."/>
            <person name="Chan S.K."/>
            <person name="Taylor G.A."/>
            <person name="Palmquist D.L."/>
            <person name="Jackman S.D."/>
            <person name="Nguyen A."/>
            <person name="Li M."/>
            <person name="Henderson H."/>
            <person name="Janes J.K."/>
            <person name="Zhao Y."/>
            <person name="Pandoh P."/>
            <person name="Moore R."/>
            <person name="Sperling F.A."/>
            <person name="Huber D.P."/>
            <person name="Birol I."/>
            <person name="Jones S.J."/>
            <person name="Bohlmann J."/>
        </authorList>
    </citation>
    <scope>NUCLEOTIDE SEQUENCE</scope>
</reference>
<dbReference type="SUPFAM" id="SSF57850">
    <property type="entry name" value="RING/U-box"/>
    <property type="match status" value="1"/>
</dbReference>
<dbReference type="InterPro" id="IPR049548">
    <property type="entry name" value="Sina-like_RING"/>
</dbReference>
<keyword evidence="14" id="KW-1185">Reference proteome</keyword>
<dbReference type="AlphaFoldDB" id="A0AAR5QBE3"/>
<evidence type="ECO:0000313" key="13">
    <source>
        <dbReference type="EnsemblMetazoa" id="XP_019770542.1"/>
    </source>
</evidence>
<evidence type="ECO:0000256" key="10">
    <source>
        <dbReference type="RuleBase" id="RU201113"/>
    </source>
</evidence>
<dbReference type="EnsemblMetazoa" id="XM_019914983.1">
    <property type="protein sequence ID" value="XP_019770542.1"/>
    <property type="gene ID" value="LOC109544670"/>
</dbReference>
<dbReference type="GO" id="GO:0005737">
    <property type="term" value="C:cytoplasm"/>
    <property type="evidence" value="ECO:0007669"/>
    <property type="project" value="InterPro"/>
</dbReference>
<dbReference type="EC" id="2.3.2.27" evidence="10"/>
<keyword evidence="7 10" id="KW-0833">Ubl conjugation pathway</keyword>
<comment type="pathway">
    <text evidence="2 10">Protein modification; protein ubiquitination.</text>
</comment>
<comment type="domain">
    <text evidence="10">The RING-type zinc finger domain is essential for ubiquitin ligase activity.</text>
</comment>
<dbReference type="InterPro" id="IPR001841">
    <property type="entry name" value="Znf_RING"/>
</dbReference>
<dbReference type="KEGG" id="dpa:109544670"/>
<name>A0AAR5QBE3_DENPD</name>
<evidence type="ECO:0000256" key="1">
    <source>
        <dbReference type="ARBA" id="ARBA00000900"/>
    </source>
</evidence>
<reference evidence="13" key="2">
    <citation type="submission" date="2024-08" db="UniProtKB">
        <authorList>
            <consortium name="EnsemblMetazoa"/>
        </authorList>
    </citation>
    <scope>IDENTIFICATION</scope>
</reference>
<keyword evidence="6 9" id="KW-0863">Zinc-finger</keyword>
<dbReference type="InterPro" id="IPR013083">
    <property type="entry name" value="Znf_RING/FYVE/PHD"/>
</dbReference>
<comment type="catalytic activity">
    <reaction evidence="1 10">
        <text>S-ubiquitinyl-[E2 ubiquitin-conjugating enzyme]-L-cysteine + [acceptor protein]-L-lysine = [E2 ubiquitin-conjugating enzyme]-L-cysteine + N(6)-ubiquitinyl-[acceptor protein]-L-lysine.</text>
        <dbReference type="EC" id="2.3.2.27"/>
    </reaction>
</comment>
<evidence type="ECO:0000256" key="2">
    <source>
        <dbReference type="ARBA" id="ARBA00004906"/>
    </source>
</evidence>
<dbReference type="Pfam" id="PF03145">
    <property type="entry name" value="Sina_TRAF"/>
    <property type="match status" value="1"/>
</dbReference>
<dbReference type="InterPro" id="IPR018121">
    <property type="entry name" value="7-in-absentia-prot_TRAF-dom"/>
</dbReference>
<keyword evidence="5 10" id="KW-0479">Metal-binding</keyword>
<sequence length="284" mass="32892">MNLQKGDQGGEVLGRKNASLKKNILSKIAECRICLEVVRPPVCQCEAGHVVCKSCFDEMDLKECSICNRPVSSAKNVVLEQLLEGISSQTPVKCEYATRGCTFSFTAAHKDNHERDCRFRPFQCEGNVFAGWKCDWVGSYSDIQNHFKTAHKNNESMEFKTEVCVDINFRLNFRDVDVVSFFNGQAYFYYKHFVDARKEKLYWAFQFIGLKCKADSFYYEFEVYGGPIRKFKVSELCYNDTTNIEDIFELEKCVVMSFTTARNFVNNDGKLPIRFRIKKVRNDH</sequence>
<dbReference type="InterPro" id="IPR004162">
    <property type="entry name" value="SINA-like_animal"/>
</dbReference>
<dbReference type="PROSITE" id="PS50089">
    <property type="entry name" value="ZF_RING_2"/>
    <property type="match status" value="1"/>
</dbReference>
<accession>A0AAR5QBE3</accession>
<evidence type="ECO:0000259" key="12">
    <source>
        <dbReference type="PROSITE" id="PS51081"/>
    </source>
</evidence>
<evidence type="ECO:0000256" key="3">
    <source>
        <dbReference type="ARBA" id="ARBA00009119"/>
    </source>
</evidence>
<dbReference type="PROSITE" id="PS51081">
    <property type="entry name" value="ZF_SIAH"/>
    <property type="match status" value="1"/>
</dbReference>
<keyword evidence="4" id="KW-0808">Transferase</keyword>
<dbReference type="Gene3D" id="2.60.210.10">
    <property type="entry name" value="Apoptosis, Tumor Necrosis Factor Receptor Associated Protein 2, Chain A"/>
    <property type="match status" value="1"/>
</dbReference>
<comment type="similarity">
    <text evidence="3 10">Belongs to the SINA (Seven in absentia) family.</text>
</comment>
<evidence type="ECO:0000256" key="4">
    <source>
        <dbReference type="ARBA" id="ARBA00022679"/>
    </source>
</evidence>
<dbReference type="Proteomes" id="UP000019118">
    <property type="component" value="Unassembled WGS sequence"/>
</dbReference>
<dbReference type="SUPFAM" id="SSF49599">
    <property type="entry name" value="TRAF domain-like"/>
    <property type="match status" value="1"/>
</dbReference>
<evidence type="ECO:0000259" key="11">
    <source>
        <dbReference type="PROSITE" id="PS50089"/>
    </source>
</evidence>
<evidence type="ECO:0000256" key="5">
    <source>
        <dbReference type="ARBA" id="ARBA00022723"/>
    </source>
</evidence>
<organism evidence="13 14">
    <name type="scientific">Dendroctonus ponderosae</name>
    <name type="common">Mountain pine beetle</name>
    <dbReference type="NCBI Taxonomy" id="77166"/>
    <lineage>
        <taxon>Eukaryota</taxon>
        <taxon>Metazoa</taxon>
        <taxon>Ecdysozoa</taxon>
        <taxon>Arthropoda</taxon>
        <taxon>Hexapoda</taxon>
        <taxon>Insecta</taxon>
        <taxon>Pterygota</taxon>
        <taxon>Neoptera</taxon>
        <taxon>Endopterygota</taxon>
        <taxon>Coleoptera</taxon>
        <taxon>Polyphaga</taxon>
        <taxon>Cucujiformia</taxon>
        <taxon>Curculionidae</taxon>
        <taxon>Scolytinae</taxon>
        <taxon>Dendroctonus</taxon>
    </lineage>
</organism>
<feature type="domain" description="RING-type" evidence="11">
    <location>
        <begin position="31"/>
        <end position="68"/>
    </location>
</feature>
<evidence type="ECO:0000256" key="8">
    <source>
        <dbReference type="ARBA" id="ARBA00022833"/>
    </source>
</evidence>
<keyword evidence="8 10" id="KW-0862">Zinc</keyword>
<evidence type="ECO:0000256" key="9">
    <source>
        <dbReference type="PROSITE-ProRule" id="PRU00455"/>
    </source>
</evidence>
<comment type="domain">
    <text evidence="10">The SBD domain (substrate-binding domain) mediates the interaction with substrate proteins. It is related to the TRAF family.</text>
</comment>
<comment type="function">
    <text evidence="10">E3 ubiquitin-protein ligase that mediates ubiquitination and subsequent proteasomal degradation of target proteins. E3 ubiquitin ligases accept ubiquitin from an E2 ubiquitin-conjugating enzyme in the form of a thioester and then directly transfers the ubiquitin to targeted substrates.</text>
</comment>
<dbReference type="PANTHER" id="PTHR45877">
    <property type="entry name" value="E3 UBIQUITIN-PROTEIN LIGASE SIAH2"/>
    <property type="match status" value="1"/>
</dbReference>
<dbReference type="InterPro" id="IPR013010">
    <property type="entry name" value="Znf_SIAH"/>
</dbReference>
<evidence type="ECO:0000256" key="6">
    <source>
        <dbReference type="ARBA" id="ARBA00022771"/>
    </source>
</evidence>
<gene>
    <name evidence="13" type="primary">109544670</name>
</gene>
<dbReference type="InterPro" id="IPR008974">
    <property type="entry name" value="TRAF-like"/>
</dbReference>
<dbReference type="PANTHER" id="PTHR45877:SF2">
    <property type="entry name" value="E3 UBIQUITIN-PROTEIN LIGASE SINA-RELATED"/>
    <property type="match status" value="1"/>
</dbReference>
<dbReference type="GO" id="GO:0061630">
    <property type="term" value="F:ubiquitin protein ligase activity"/>
    <property type="evidence" value="ECO:0007669"/>
    <property type="project" value="UniProtKB-EC"/>
</dbReference>
<dbReference type="Pfam" id="PF21361">
    <property type="entry name" value="Sina_ZnF"/>
    <property type="match status" value="1"/>
</dbReference>
<evidence type="ECO:0000256" key="7">
    <source>
        <dbReference type="ARBA" id="ARBA00022786"/>
    </source>
</evidence>
<dbReference type="FunFam" id="3.30.40.10:FF:000041">
    <property type="entry name" value="E3 ubiquitin-protein ligase SINAT3"/>
    <property type="match status" value="1"/>
</dbReference>
<proteinExistence type="inferred from homology"/>
<dbReference type="GO" id="GO:0008270">
    <property type="term" value="F:zinc ion binding"/>
    <property type="evidence" value="ECO:0007669"/>
    <property type="project" value="UniProtKB-KW"/>
</dbReference>
<evidence type="ECO:0000313" key="14">
    <source>
        <dbReference type="Proteomes" id="UP000019118"/>
    </source>
</evidence>